<accession>A0A0C1GYB6</accession>
<dbReference type="PANTHER" id="PTHR30535:SF34">
    <property type="entry name" value="MOLYBDATE-BINDING PROTEIN MOLA"/>
    <property type="match status" value="1"/>
</dbReference>
<dbReference type="InterPro" id="IPR002491">
    <property type="entry name" value="ABC_transptr_periplasmic_BD"/>
</dbReference>
<dbReference type="EMBL" id="CP094242">
    <property type="protein sequence ID" value="UNV87509.1"/>
    <property type="molecule type" value="Genomic_DNA"/>
</dbReference>
<keyword evidence="1" id="KW-0732">Signal</keyword>
<evidence type="ECO:0000313" key="6">
    <source>
        <dbReference type="Proteomes" id="UP000829504"/>
    </source>
</evidence>
<dbReference type="Proteomes" id="UP000829504">
    <property type="component" value="Chromosome"/>
</dbReference>
<dbReference type="PROSITE" id="PS50983">
    <property type="entry name" value="FE_B12_PBP"/>
    <property type="match status" value="1"/>
</dbReference>
<evidence type="ECO:0000313" key="4">
    <source>
        <dbReference type="EMBL" id="UNV87509.1"/>
    </source>
</evidence>
<reference evidence="3 5" key="1">
    <citation type="submission" date="2014-12" db="EMBL/GenBank/DDBJ databases">
        <title>Genome sequence of Morococcus cerebrosus.</title>
        <authorList>
            <person name="Shin S.-K."/>
            <person name="Yi H."/>
        </authorList>
    </citation>
    <scope>NUCLEOTIDE SEQUENCE [LARGE SCALE GENOMIC DNA]</scope>
    <source>
        <strain evidence="3 5">CIP 81.93</strain>
    </source>
</reference>
<evidence type="ECO:0000259" key="2">
    <source>
        <dbReference type="PROSITE" id="PS50983"/>
    </source>
</evidence>
<protein>
    <submittedName>
        <fullName evidence="3 4">ABC transporter substrate-binding protein</fullName>
    </submittedName>
</protein>
<feature type="chain" id="PRO_5002132635" evidence="1">
    <location>
        <begin position="25"/>
        <end position="371"/>
    </location>
</feature>
<dbReference type="SUPFAM" id="SSF53807">
    <property type="entry name" value="Helical backbone' metal receptor"/>
    <property type="match status" value="1"/>
</dbReference>
<dbReference type="InterPro" id="IPR050902">
    <property type="entry name" value="ABC_Transporter_SBP"/>
</dbReference>
<dbReference type="Gene3D" id="3.40.50.1980">
    <property type="entry name" value="Nitrogenase molybdenum iron protein domain"/>
    <property type="match status" value="2"/>
</dbReference>
<reference evidence="4 6" key="2">
    <citation type="submission" date="2022-03" db="EMBL/GenBank/DDBJ databases">
        <title>Genome sequencing of Morococcus cerebrosus.</title>
        <authorList>
            <person name="Baek M.-G."/>
            <person name="Yi H."/>
        </authorList>
    </citation>
    <scope>NUCLEOTIDE SEQUENCE [LARGE SCALE GENOMIC DNA]</scope>
    <source>
        <strain evidence="4 6">CIP 81.93</strain>
    </source>
</reference>
<gene>
    <name evidence="3" type="ORF">MCC93_17760</name>
    <name evidence="4" type="ORF">MON37_00725</name>
</gene>
<dbReference type="PATRIC" id="fig|1056807.3.peg.1703"/>
<sequence>MKLSRFSSLALAAALAFGTAAVHAKPVQLTDVNGRKVTVDLPAKRVVLGFYYQDYMAIGGKDALNNVVGFSKAVWADWAPPSWAAFSKAVPKLNQLADVGEVEVGTFSVEKVLALKPDLLILADWQYKALGSDLARINKAGIPIVVLDYNAQTVAKHIQSTKLIGTLTGQQQKADKLAADYKRIADTIQARVKKANLPKPKVYVEFGNKGPAEHSVTFGKSMWGSMATLVGGNNIAASSVEFYGPINPEKVLAAKPDVIVITGRETELKKSPTAMVMGWGIPKAEAEKRLAGFAKRAGWANLPAIKNNRLYAAYHANSRTLSDGASIQFMAKAIYPQLFKDFNPEKTYTDFYRQNLPVVPNGTFYLYPKGQ</sequence>
<dbReference type="PANTHER" id="PTHR30535">
    <property type="entry name" value="VITAMIN B12-BINDING PROTEIN"/>
    <property type="match status" value="1"/>
</dbReference>
<proteinExistence type="predicted"/>
<name>A0A0C1GYB6_9NEIS</name>
<evidence type="ECO:0000256" key="1">
    <source>
        <dbReference type="SAM" id="SignalP"/>
    </source>
</evidence>
<organism evidence="3 5">
    <name type="scientific">Morococcus cerebrosus</name>
    <dbReference type="NCBI Taxonomy" id="1056807"/>
    <lineage>
        <taxon>Bacteria</taxon>
        <taxon>Pseudomonadati</taxon>
        <taxon>Pseudomonadota</taxon>
        <taxon>Betaproteobacteria</taxon>
        <taxon>Neisseriales</taxon>
        <taxon>Neisseriaceae</taxon>
        <taxon>Morococcus</taxon>
    </lineage>
</organism>
<feature type="signal peptide" evidence="1">
    <location>
        <begin position="1"/>
        <end position="24"/>
    </location>
</feature>
<evidence type="ECO:0000313" key="5">
    <source>
        <dbReference type="Proteomes" id="UP000031390"/>
    </source>
</evidence>
<evidence type="ECO:0000313" key="3">
    <source>
        <dbReference type="EMBL" id="KIC06812.1"/>
    </source>
</evidence>
<keyword evidence="6" id="KW-1185">Reference proteome</keyword>
<dbReference type="EMBL" id="JUFZ01000083">
    <property type="protein sequence ID" value="KIC06812.1"/>
    <property type="molecule type" value="Genomic_DNA"/>
</dbReference>
<dbReference type="AlphaFoldDB" id="A0A0C1GYB6"/>
<dbReference type="RefSeq" id="WP_039408567.1">
    <property type="nucleotide sequence ID" value="NZ_CP094242.1"/>
</dbReference>
<dbReference type="Proteomes" id="UP000031390">
    <property type="component" value="Unassembled WGS sequence"/>
</dbReference>
<dbReference type="Pfam" id="PF01497">
    <property type="entry name" value="Peripla_BP_2"/>
    <property type="match status" value="1"/>
</dbReference>
<feature type="domain" description="Fe/B12 periplasmic-binding" evidence="2">
    <location>
        <begin position="44"/>
        <end position="342"/>
    </location>
</feature>